<evidence type="ECO:0000313" key="2">
    <source>
        <dbReference type="EMBL" id="MBO0611072.1"/>
    </source>
</evidence>
<feature type="transmembrane region" description="Helical" evidence="1">
    <location>
        <begin position="145"/>
        <end position="171"/>
    </location>
</feature>
<feature type="transmembrane region" description="Helical" evidence="1">
    <location>
        <begin position="530"/>
        <end position="551"/>
    </location>
</feature>
<feature type="transmembrane region" description="Helical" evidence="1">
    <location>
        <begin position="43"/>
        <end position="64"/>
    </location>
</feature>
<feature type="transmembrane region" description="Helical" evidence="1">
    <location>
        <begin position="183"/>
        <end position="206"/>
    </location>
</feature>
<feature type="transmembrane region" description="Helical" evidence="1">
    <location>
        <begin position="105"/>
        <end position="124"/>
    </location>
</feature>
<feature type="transmembrane region" description="Helical" evidence="1">
    <location>
        <begin position="213"/>
        <end position="231"/>
    </location>
</feature>
<keyword evidence="3" id="KW-1185">Reference proteome</keyword>
<feature type="transmembrane region" description="Helical" evidence="1">
    <location>
        <begin position="418"/>
        <end position="439"/>
    </location>
</feature>
<gene>
    <name evidence="2" type="ORF">J0911_18795</name>
</gene>
<evidence type="ECO:0008006" key="4">
    <source>
        <dbReference type="Google" id="ProtNLM"/>
    </source>
</evidence>
<reference evidence="3" key="2">
    <citation type="submission" date="2023-07" db="EMBL/GenBank/DDBJ databases">
        <title>Myceligenerans salitolerans sp. nov., a halotolerant actinomycete isolated from a salt lake in Xinjiang, China.</title>
        <authorList>
            <person name="Guan T."/>
        </authorList>
    </citation>
    <scope>NUCLEOTIDE SEQUENCE [LARGE SCALE GENOMIC DNA]</scope>
    <source>
        <strain evidence="3">XHU 5031</strain>
    </source>
</reference>
<keyword evidence="1" id="KW-0472">Membrane</keyword>
<feature type="transmembrane region" description="Helical" evidence="1">
    <location>
        <begin position="486"/>
        <end position="504"/>
    </location>
</feature>
<dbReference type="Proteomes" id="UP000664617">
    <property type="component" value="Unassembled WGS sequence"/>
</dbReference>
<evidence type="ECO:0000256" key="1">
    <source>
        <dbReference type="SAM" id="Phobius"/>
    </source>
</evidence>
<sequence>MSAVAAPPAGTAVPDVGTARFGSTLTGTGRMVRFILRRDRVRIFWWTFSIVAFYLYFMAALGTFDAEAMAGRAALMETPSGIAMGGPGYGVEDYTPERAVANEGITWWVIALGVMSILHMVRHTRTEEESSRSELVRANAVGRHAPAVAAIATLALVNAFIAVVSGAILVAMGGEYVTVADSFGLTVGVALASMVFGLVAFVFAQLTAHGRGAIGLSMAVLGAAFFARAAGDMIETHGSPLSWVSAFAWAQQMRPFVDLTWWPALLSLTAIVLLLLLGSFLASRRDFGGGMLAERAGQAEAASSLAGPIALAWRQQRWALFWSALGLGLLWFASGTMLPDISGLMSDMVESNPMIGALFGDDPEGFTAAFLGIMLLYGMLCVAAYAIVMGGRGKAEESAGRAELVLARPVARSTWYGAQLLVAGIGTVVLAVVTVYSMWAGGAAAGEDFFSFGDYTEVLWPYIPAVLCFLGFTATMYAWFPQHAGLAWILLAYSFGIGMFGALLENLPEEANYANPLYWLPEPFAESPEASHVIGLGLAVVVLFALAFIGFRRRDIPAV</sequence>
<keyword evidence="1" id="KW-0812">Transmembrane</keyword>
<proteinExistence type="predicted"/>
<protein>
    <recommendedName>
        <fullName evidence="4">ABC-2 family transporter protein</fullName>
    </recommendedName>
</protein>
<reference evidence="2 3" key="1">
    <citation type="submission" date="2021-03" db="EMBL/GenBank/DDBJ databases">
        <authorList>
            <person name="Xin L."/>
        </authorList>
    </citation>
    <scope>NUCLEOTIDE SEQUENCE [LARGE SCALE GENOMIC DNA]</scope>
    <source>
        <strain evidence="2 3">XHU 5031</strain>
    </source>
</reference>
<keyword evidence="1" id="KW-1133">Transmembrane helix</keyword>
<comment type="caution">
    <text evidence="2">The sequence shown here is derived from an EMBL/GenBank/DDBJ whole genome shotgun (WGS) entry which is preliminary data.</text>
</comment>
<accession>A0ABS3IG76</accession>
<dbReference type="EMBL" id="JAFMPK010000048">
    <property type="protein sequence ID" value="MBO0611072.1"/>
    <property type="molecule type" value="Genomic_DNA"/>
</dbReference>
<feature type="transmembrane region" description="Helical" evidence="1">
    <location>
        <begin position="318"/>
        <end position="338"/>
    </location>
</feature>
<evidence type="ECO:0000313" key="3">
    <source>
        <dbReference type="Proteomes" id="UP000664617"/>
    </source>
</evidence>
<feature type="transmembrane region" description="Helical" evidence="1">
    <location>
        <begin position="261"/>
        <end position="282"/>
    </location>
</feature>
<feature type="transmembrane region" description="Helical" evidence="1">
    <location>
        <begin position="366"/>
        <end position="388"/>
    </location>
</feature>
<organism evidence="2 3">
    <name type="scientific">Myceligenerans salitolerans</name>
    <dbReference type="NCBI Taxonomy" id="1230528"/>
    <lineage>
        <taxon>Bacteria</taxon>
        <taxon>Bacillati</taxon>
        <taxon>Actinomycetota</taxon>
        <taxon>Actinomycetes</taxon>
        <taxon>Micrococcales</taxon>
        <taxon>Promicromonosporaceae</taxon>
        <taxon>Myceligenerans</taxon>
    </lineage>
</organism>
<dbReference type="RefSeq" id="WP_207277018.1">
    <property type="nucleotide sequence ID" value="NZ_JAFMPK010000048.1"/>
</dbReference>
<name>A0ABS3IG76_9MICO</name>
<feature type="transmembrane region" description="Helical" evidence="1">
    <location>
        <begin position="459"/>
        <end position="479"/>
    </location>
</feature>